<name>A0A517Y654_9BACT</name>
<protein>
    <submittedName>
        <fullName evidence="4">Virginiamycin B lyase</fullName>
    </submittedName>
</protein>
<dbReference type="KEGG" id="aagg:ETAA8_07880"/>
<feature type="repeat" description="NHL" evidence="2">
    <location>
        <begin position="158"/>
        <end position="194"/>
    </location>
</feature>
<evidence type="ECO:0000256" key="2">
    <source>
        <dbReference type="PROSITE-ProRule" id="PRU00504"/>
    </source>
</evidence>
<proteinExistence type="predicted"/>
<dbReference type="PANTHER" id="PTHR46388:SF2">
    <property type="entry name" value="NHL REPEAT-CONTAINING PROTEIN 2"/>
    <property type="match status" value="1"/>
</dbReference>
<dbReference type="PROSITE" id="PS51125">
    <property type="entry name" value="NHL"/>
    <property type="match status" value="1"/>
</dbReference>
<dbReference type="PANTHER" id="PTHR46388">
    <property type="entry name" value="NHL REPEAT-CONTAINING PROTEIN 2"/>
    <property type="match status" value="1"/>
</dbReference>
<dbReference type="Pfam" id="PF01436">
    <property type="entry name" value="NHL"/>
    <property type="match status" value="3"/>
</dbReference>
<keyword evidence="5" id="KW-1185">Reference proteome</keyword>
<organism evidence="4 5">
    <name type="scientific">Anatilimnocola aggregata</name>
    <dbReference type="NCBI Taxonomy" id="2528021"/>
    <lineage>
        <taxon>Bacteria</taxon>
        <taxon>Pseudomonadati</taxon>
        <taxon>Planctomycetota</taxon>
        <taxon>Planctomycetia</taxon>
        <taxon>Pirellulales</taxon>
        <taxon>Pirellulaceae</taxon>
        <taxon>Anatilimnocola</taxon>
    </lineage>
</organism>
<keyword evidence="4" id="KW-0456">Lyase</keyword>
<dbReference type="AlphaFoldDB" id="A0A517Y654"/>
<feature type="chain" id="PRO_5021714086" evidence="3">
    <location>
        <begin position="25"/>
        <end position="364"/>
    </location>
</feature>
<dbReference type="GO" id="GO:0016829">
    <property type="term" value="F:lyase activity"/>
    <property type="evidence" value="ECO:0007669"/>
    <property type="project" value="UniProtKB-KW"/>
</dbReference>
<dbReference type="Proteomes" id="UP000315017">
    <property type="component" value="Chromosome"/>
</dbReference>
<evidence type="ECO:0000256" key="1">
    <source>
        <dbReference type="ARBA" id="ARBA00022737"/>
    </source>
</evidence>
<keyword evidence="3" id="KW-0732">Signal</keyword>
<dbReference type="OrthoDB" id="9799230at2"/>
<dbReference type="RefSeq" id="WP_145085140.1">
    <property type="nucleotide sequence ID" value="NZ_CP036274.1"/>
</dbReference>
<dbReference type="InterPro" id="IPR011042">
    <property type="entry name" value="6-blade_b-propeller_TolB-like"/>
</dbReference>
<evidence type="ECO:0000256" key="3">
    <source>
        <dbReference type="SAM" id="SignalP"/>
    </source>
</evidence>
<dbReference type="SUPFAM" id="SSF101898">
    <property type="entry name" value="NHL repeat"/>
    <property type="match status" value="1"/>
</dbReference>
<gene>
    <name evidence="4" type="primary">vgb</name>
    <name evidence="4" type="ORF">ETAA8_07880</name>
</gene>
<dbReference type="InterPro" id="IPR001258">
    <property type="entry name" value="NHL_repeat"/>
</dbReference>
<feature type="signal peptide" evidence="3">
    <location>
        <begin position="1"/>
        <end position="24"/>
    </location>
</feature>
<evidence type="ECO:0000313" key="4">
    <source>
        <dbReference type="EMBL" id="QDU25718.1"/>
    </source>
</evidence>
<accession>A0A517Y654</accession>
<keyword evidence="1" id="KW-0677">Repeat</keyword>
<dbReference type="EMBL" id="CP036274">
    <property type="protein sequence ID" value="QDU25718.1"/>
    <property type="molecule type" value="Genomic_DNA"/>
</dbReference>
<reference evidence="4 5" key="1">
    <citation type="submission" date="2019-02" db="EMBL/GenBank/DDBJ databases">
        <title>Deep-cultivation of Planctomycetes and their phenomic and genomic characterization uncovers novel biology.</title>
        <authorList>
            <person name="Wiegand S."/>
            <person name="Jogler M."/>
            <person name="Boedeker C."/>
            <person name="Pinto D."/>
            <person name="Vollmers J."/>
            <person name="Rivas-Marin E."/>
            <person name="Kohn T."/>
            <person name="Peeters S.H."/>
            <person name="Heuer A."/>
            <person name="Rast P."/>
            <person name="Oberbeckmann S."/>
            <person name="Bunk B."/>
            <person name="Jeske O."/>
            <person name="Meyerdierks A."/>
            <person name="Storesund J.E."/>
            <person name="Kallscheuer N."/>
            <person name="Luecker S."/>
            <person name="Lage O.M."/>
            <person name="Pohl T."/>
            <person name="Merkel B.J."/>
            <person name="Hornburger P."/>
            <person name="Mueller R.-W."/>
            <person name="Bruemmer F."/>
            <person name="Labrenz M."/>
            <person name="Spormann A.M."/>
            <person name="Op den Camp H."/>
            <person name="Overmann J."/>
            <person name="Amann R."/>
            <person name="Jetten M.S.M."/>
            <person name="Mascher T."/>
            <person name="Medema M.H."/>
            <person name="Devos D.P."/>
            <person name="Kaster A.-K."/>
            <person name="Ovreas L."/>
            <person name="Rohde M."/>
            <person name="Galperin M.Y."/>
            <person name="Jogler C."/>
        </authorList>
    </citation>
    <scope>NUCLEOTIDE SEQUENCE [LARGE SCALE GENOMIC DNA]</scope>
    <source>
        <strain evidence="4 5">ETA_A8</strain>
    </source>
</reference>
<evidence type="ECO:0000313" key="5">
    <source>
        <dbReference type="Proteomes" id="UP000315017"/>
    </source>
</evidence>
<sequence length="364" mass="37596" precursor="true">MRTTIPAALVAAALTFFGTSLVTAAEITTVAGTGQPTNNGNAGLGTKMNVGDPFGVEIGPDGALYITEVRNHRVLKLDLKTGQLTTVAGTGKKGYAGDGGPATAAELNEPYEVRFDRAGNMIFVEMQNHVIRRVDAKTGIISTVAGTGVAGFSGDDGPALKAQFKQPHSIALDPADNIYVADIGNHRIRRIDATLGVVTTIAGNGERKPPVDGERAAGNPMIGPRALIIADGTLWIALREGHSLWQMKFSDGLLKHVGGTGKKGFTGDGGPATAATFDGPKGIALGADKKLYVVDTENHAIRAIDTTAGLVTTIAGMGPKHKGGSGDGGPATEAKLDRPHGICVGPDGAVYIGDTLNHRVRRVK</sequence>
<dbReference type="Gene3D" id="2.120.10.30">
    <property type="entry name" value="TolB, C-terminal domain"/>
    <property type="match status" value="4"/>
</dbReference>